<proteinExistence type="predicted"/>
<dbReference type="RefSeq" id="WP_068364226.1">
    <property type="nucleotide sequence ID" value="NZ_LSFL01000041.1"/>
</dbReference>
<dbReference type="AlphaFoldDB" id="A0A1B8TRT3"/>
<reference evidence="3" key="1">
    <citation type="submission" date="2016-02" db="EMBL/GenBank/DDBJ databases">
        <title>Paenibacillus sp. LPB0068, isolated from Crassostrea gigas.</title>
        <authorList>
            <person name="Shin S.-K."/>
            <person name="Yi H."/>
        </authorList>
    </citation>
    <scope>NUCLEOTIDE SEQUENCE [LARGE SCALE GENOMIC DNA]</scope>
    <source>
        <strain evidence="3">KCTC 23969</strain>
    </source>
</reference>
<dbReference type="STRING" id="996801.BW723_16180"/>
<comment type="caution">
    <text evidence="2">The sequence shown here is derived from an EMBL/GenBank/DDBJ whole genome shotgun (WGS) entry which is preliminary data.</text>
</comment>
<name>A0A1B8TRT3_9FLAO</name>
<gene>
    <name evidence="2" type="ORF">LPB301_15455</name>
</gene>
<dbReference type="InterPro" id="IPR026588">
    <property type="entry name" value="Choice_anch_A"/>
</dbReference>
<evidence type="ECO:0000313" key="3">
    <source>
        <dbReference type="Proteomes" id="UP000092612"/>
    </source>
</evidence>
<keyword evidence="3" id="KW-1185">Reference proteome</keyword>
<dbReference type="OrthoDB" id="1212929at2"/>
<dbReference type="Proteomes" id="UP000092612">
    <property type="component" value="Unassembled WGS sequence"/>
</dbReference>
<dbReference type="Pfam" id="PF20597">
    <property type="entry name" value="pAdhesive_15"/>
    <property type="match status" value="1"/>
</dbReference>
<sequence>MKTKLLSFIFFTFIFSSYSFSQKKYNFALTSGNLEFHKKQSKSKSIANKSKIASFVNESNTSKLNDANLWYIESALLTSDTKTNSKQSKTFNYINGASPTEPALGFNVFVENNATLITNESEGGVAIGGNLIIKGYYQVNIHDVGNYAVRGNKIGLLVGGNIDYNSSTNGEIKVNSNRYVKIGDGTGSKVWYQDQNGAYSNIRITEDNNYNSSAKIQIQDNALSFGVSASNNPVIESGLIDFTAAFQTMRASSVSISQNATNAILTKPDYPFDAVTTNLPSRVRIELQNGINYLNIDSTDLTNLNELTFINKPDANKILVINVNAPGTVNWNVWNHAGIGDAEGAFIFYNFHNTTELNIDGATIKGTVFAPFADINKIGWSNIDGQVIGKSLIHNGGEMHYQRFDQSISPVCDVVADNNTSTASITEDETKTLSGAPADGTWSIVSGGGTINGSTYTPADINTDTDVTIRYTIAADGDCAATTDDVTFTVTPVCDVVADNTTSTASITEDETKTLTGAPNGGTWSIVSGGGTISGTTYTPDDINTDTTVVIRYTIAADGDCAATTDDVTFT</sequence>
<feature type="domain" description="Choice-of-anchor A" evidence="1">
    <location>
        <begin position="99"/>
        <end position="401"/>
    </location>
</feature>
<protein>
    <recommendedName>
        <fullName evidence="1">Choice-of-anchor A domain-containing protein</fullName>
    </recommendedName>
</protein>
<dbReference type="NCBIfam" id="TIGR04215">
    <property type="entry name" value="choice_anch_A"/>
    <property type="match status" value="1"/>
</dbReference>
<organism evidence="2 3">
    <name type="scientific">Polaribacter reichenbachii</name>
    <dbReference type="NCBI Taxonomy" id="996801"/>
    <lineage>
        <taxon>Bacteria</taxon>
        <taxon>Pseudomonadati</taxon>
        <taxon>Bacteroidota</taxon>
        <taxon>Flavobacteriia</taxon>
        <taxon>Flavobacteriales</taxon>
        <taxon>Flavobacteriaceae</taxon>
    </lineage>
</organism>
<evidence type="ECO:0000313" key="2">
    <source>
        <dbReference type="EMBL" id="OBY62275.1"/>
    </source>
</evidence>
<evidence type="ECO:0000259" key="1">
    <source>
        <dbReference type="Pfam" id="PF20597"/>
    </source>
</evidence>
<accession>A0A1B8TRT3</accession>
<dbReference type="EMBL" id="LSFL01000041">
    <property type="protein sequence ID" value="OBY62275.1"/>
    <property type="molecule type" value="Genomic_DNA"/>
</dbReference>
<feature type="non-terminal residue" evidence="2">
    <location>
        <position position="571"/>
    </location>
</feature>